<dbReference type="RefSeq" id="WP_113957222.1">
    <property type="nucleotide sequence ID" value="NZ_QNRR01000002.1"/>
</dbReference>
<name>A0A366HRD6_9BACT</name>
<dbReference type="Gene3D" id="3.40.630.30">
    <property type="match status" value="1"/>
</dbReference>
<dbReference type="GO" id="GO:0016747">
    <property type="term" value="F:acyltransferase activity, transferring groups other than amino-acyl groups"/>
    <property type="evidence" value="ECO:0007669"/>
    <property type="project" value="InterPro"/>
</dbReference>
<sequence>MSLLESISSHLTACTIREYTAEDLPACLAIYHSNEGVYYPAGHVEKFTDFLERGTSYFLVVEHESEIVGCGGLELSGDGPWAWLACGMIHKDRQKKGLGTTLLAARLSLLEPEGRPVLVRVRTGTTAAAFYDRFGFTLHSVAQNQYGPGEHGGNLELLIRPEEVDALRATLVEHEVNLVLNDLPADETVAEQD</sequence>
<dbReference type="EMBL" id="QNRR01000002">
    <property type="protein sequence ID" value="RBP45638.1"/>
    <property type="molecule type" value="Genomic_DNA"/>
</dbReference>
<evidence type="ECO:0000256" key="1">
    <source>
        <dbReference type="ARBA" id="ARBA00022679"/>
    </source>
</evidence>
<keyword evidence="2" id="KW-0012">Acyltransferase</keyword>
<dbReference type="AlphaFoldDB" id="A0A366HRD6"/>
<organism evidence="4 5">
    <name type="scientific">Roseimicrobium gellanilyticum</name>
    <dbReference type="NCBI Taxonomy" id="748857"/>
    <lineage>
        <taxon>Bacteria</taxon>
        <taxon>Pseudomonadati</taxon>
        <taxon>Verrucomicrobiota</taxon>
        <taxon>Verrucomicrobiia</taxon>
        <taxon>Verrucomicrobiales</taxon>
        <taxon>Verrucomicrobiaceae</taxon>
        <taxon>Roseimicrobium</taxon>
    </lineage>
</organism>
<feature type="domain" description="N-acetyltransferase" evidence="3">
    <location>
        <begin position="14"/>
        <end position="162"/>
    </location>
</feature>
<dbReference type="OrthoDB" id="195081at2"/>
<dbReference type="InterPro" id="IPR050832">
    <property type="entry name" value="Bact_Acetyltransf"/>
</dbReference>
<dbReference type="PANTHER" id="PTHR43877">
    <property type="entry name" value="AMINOALKYLPHOSPHONATE N-ACETYLTRANSFERASE-RELATED-RELATED"/>
    <property type="match status" value="1"/>
</dbReference>
<evidence type="ECO:0000256" key="2">
    <source>
        <dbReference type="ARBA" id="ARBA00023315"/>
    </source>
</evidence>
<evidence type="ECO:0000259" key="3">
    <source>
        <dbReference type="PROSITE" id="PS51186"/>
    </source>
</evidence>
<dbReference type="InterPro" id="IPR016181">
    <property type="entry name" value="Acyl_CoA_acyltransferase"/>
</dbReference>
<dbReference type="InterPro" id="IPR000182">
    <property type="entry name" value="GNAT_dom"/>
</dbReference>
<proteinExistence type="predicted"/>
<dbReference type="PANTHER" id="PTHR43877:SF1">
    <property type="entry name" value="ACETYLTRANSFERASE"/>
    <property type="match status" value="1"/>
</dbReference>
<evidence type="ECO:0000313" key="5">
    <source>
        <dbReference type="Proteomes" id="UP000253426"/>
    </source>
</evidence>
<dbReference type="Pfam" id="PF13508">
    <property type="entry name" value="Acetyltransf_7"/>
    <property type="match status" value="1"/>
</dbReference>
<accession>A0A366HRD6</accession>
<dbReference type="SUPFAM" id="SSF55729">
    <property type="entry name" value="Acyl-CoA N-acyltransferases (Nat)"/>
    <property type="match status" value="1"/>
</dbReference>
<dbReference type="CDD" id="cd04301">
    <property type="entry name" value="NAT_SF"/>
    <property type="match status" value="1"/>
</dbReference>
<comment type="caution">
    <text evidence="4">The sequence shown here is derived from an EMBL/GenBank/DDBJ whole genome shotgun (WGS) entry which is preliminary data.</text>
</comment>
<keyword evidence="5" id="KW-1185">Reference proteome</keyword>
<reference evidence="4 5" key="1">
    <citation type="submission" date="2018-06" db="EMBL/GenBank/DDBJ databases">
        <title>Genomic Encyclopedia of Type Strains, Phase IV (KMG-IV): sequencing the most valuable type-strain genomes for metagenomic binning, comparative biology and taxonomic classification.</title>
        <authorList>
            <person name="Goeker M."/>
        </authorList>
    </citation>
    <scope>NUCLEOTIDE SEQUENCE [LARGE SCALE GENOMIC DNA]</scope>
    <source>
        <strain evidence="4 5">DSM 25532</strain>
    </source>
</reference>
<dbReference type="PROSITE" id="PS51186">
    <property type="entry name" value="GNAT"/>
    <property type="match status" value="1"/>
</dbReference>
<keyword evidence="1 4" id="KW-0808">Transferase</keyword>
<evidence type="ECO:0000313" key="4">
    <source>
        <dbReference type="EMBL" id="RBP45638.1"/>
    </source>
</evidence>
<dbReference type="Proteomes" id="UP000253426">
    <property type="component" value="Unassembled WGS sequence"/>
</dbReference>
<gene>
    <name evidence="4" type="ORF">DES53_10220</name>
</gene>
<protein>
    <submittedName>
        <fullName evidence="4">N-acetylglutamate synthase-like GNAT family acetyltransferase</fullName>
    </submittedName>
</protein>